<dbReference type="EMBL" id="LT671827">
    <property type="protein sequence ID" value="SHO79630.1"/>
    <property type="molecule type" value="Genomic_DNA"/>
</dbReference>
<dbReference type="OrthoDB" id="3362667at2759"/>
<reference evidence="3" key="1">
    <citation type="journal article" date="2017" name="Nucleic Acids Res.">
        <title>Proteogenomics produces comprehensive and highly accurate protein-coding gene annotation in a complete genome assembly of Malassezia sympodialis.</title>
        <authorList>
            <person name="Zhu Y."/>
            <person name="Engstroem P.G."/>
            <person name="Tellgren-Roth C."/>
            <person name="Baudo C.D."/>
            <person name="Kennell J.C."/>
            <person name="Sun S."/>
            <person name="Billmyre R.B."/>
            <person name="Schroeder M.S."/>
            <person name="Andersson A."/>
            <person name="Holm T."/>
            <person name="Sigurgeirsson B."/>
            <person name="Wu G."/>
            <person name="Sankaranarayanan S.R."/>
            <person name="Siddharthan R."/>
            <person name="Sanyal K."/>
            <person name="Lundeberg J."/>
            <person name="Nystedt B."/>
            <person name="Boekhout T."/>
            <person name="Dawson T.L. Jr."/>
            <person name="Heitman J."/>
            <person name="Scheynius A."/>
            <person name="Lehtioe J."/>
        </authorList>
    </citation>
    <scope>NUCLEOTIDE SEQUENCE [LARGE SCALE GENOMIC DNA]</scope>
    <source>
        <strain evidence="3">ATCC 42132</strain>
    </source>
</reference>
<sequence>MRYCPHRGAVAAELNHAFGSTGDQMHLHLMPTAWATPPPMGRPSVPSSEPALDEVGGIGDAVPAASDSPTAVSASARIMAEARERARAAMDATPELSDMLGLDDDSDDEALRVPRRPRRAASQRGTYRDKLSLTRPADERAQRQHGVPKPLTLAQSKYSLEALSRDKARRERRGLLPQQYADVDALIAQIDAPTDRTDPHAALWTTLDAPEAEHLVHLVKLDQVGRTSHTPLLSSFWRTDPPPVIEVDPSEAAVLSCLRWQPWLSSDLVAPMMRLCLARDECLARRARAALVVRSDCVGRLVVPLLAAMGADTDVLARAAGAAVAPLAAWNMPSPRLQAMMRLWQLLASCSFDADIALPLLPVLVYMGVTAPLDRRPWLRERVLTHLADAVADSAAVAARLVHLGLALRPSEQVALVHAVPSGLRAVRACVAWHLVLQTSYTQLRPDLGALARVCGAAVPSHDYTQLAPGIALLSLALSDLLAHWATSDAQTALRSITPVAQGVWALHRRIPDAHGGADMARSAVKDGVQRLGLRLWYQAKYYVERQHDRGRLLPLLEGLAPHRDGA</sequence>
<organism evidence="2 3">
    <name type="scientific">Malassezia sympodialis (strain ATCC 42132)</name>
    <name type="common">Atopic eczema-associated yeast</name>
    <dbReference type="NCBI Taxonomy" id="1230383"/>
    <lineage>
        <taxon>Eukaryota</taxon>
        <taxon>Fungi</taxon>
        <taxon>Dikarya</taxon>
        <taxon>Basidiomycota</taxon>
        <taxon>Ustilaginomycotina</taxon>
        <taxon>Malasseziomycetes</taxon>
        <taxon>Malasseziales</taxon>
        <taxon>Malasseziaceae</taxon>
        <taxon>Malassezia</taxon>
    </lineage>
</organism>
<keyword evidence="3" id="KW-1185">Reference proteome</keyword>
<protein>
    <submittedName>
        <fullName evidence="2">Uncharacterized protein</fullName>
    </submittedName>
</protein>
<feature type="region of interest" description="Disordered" evidence="1">
    <location>
        <begin position="85"/>
        <end position="153"/>
    </location>
</feature>
<gene>
    <name evidence="2" type="ORF">MSYG_3981</name>
</gene>
<evidence type="ECO:0000313" key="3">
    <source>
        <dbReference type="Proteomes" id="UP000186303"/>
    </source>
</evidence>
<feature type="compositionally biased region" description="Low complexity" evidence="1">
    <location>
        <begin position="89"/>
        <end position="100"/>
    </location>
</feature>
<feature type="compositionally biased region" description="Basic and acidic residues" evidence="1">
    <location>
        <begin position="126"/>
        <end position="142"/>
    </location>
</feature>
<evidence type="ECO:0000256" key="1">
    <source>
        <dbReference type="SAM" id="MobiDB-lite"/>
    </source>
</evidence>
<accession>A0A1M8AB22</accession>
<name>A0A1M8AB22_MALS4</name>
<proteinExistence type="predicted"/>
<dbReference type="VEuPathDB" id="FungiDB:MSYG_3981"/>
<evidence type="ECO:0000313" key="2">
    <source>
        <dbReference type="EMBL" id="SHO79630.1"/>
    </source>
</evidence>
<dbReference type="AlphaFoldDB" id="A0A1M8AB22"/>
<dbReference type="Proteomes" id="UP000186303">
    <property type="component" value="Chromosome 7"/>
</dbReference>